<dbReference type="Pfam" id="PF14529">
    <property type="entry name" value="Exo_endo_phos_2"/>
    <property type="match status" value="1"/>
</dbReference>
<dbReference type="Proteomes" id="UP000821837">
    <property type="component" value="Chromosome 1"/>
</dbReference>
<dbReference type="InterPro" id="IPR005135">
    <property type="entry name" value="Endo/exonuclease/phosphatase"/>
</dbReference>
<feature type="region of interest" description="Disordered" evidence="1">
    <location>
        <begin position="137"/>
        <end position="163"/>
    </location>
</feature>
<name>A0A9D4YN98_RHISA</name>
<evidence type="ECO:0000313" key="4">
    <source>
        <dbReference type="Proteomes" id="UP000821837"/>
    </source>
</evidence>
<gene>
    <name evidence="3" type="ORF">HPB52_010736</name>
</gene>
<keyword evidence="4" id="KW-1185">Reference proteome</keyword>
<dbReference type="Gene3D" id="3.60.10.10">
    <property type="entry name" value="Endonuclease/exonuclease/phosphatase"/>
    <property type="match status" value="1"/>
</dbReference>
<evidence type="ECO:0000256" key="1">
    <source>
        <dbReference type="SAM" id="MobiDB-lite"/>
    </source>
</evidence>
<dbReference type="GO" id="GO:0003824">
    <property type="term" value="F:catalytic activity"/>
    <property type="evidence" value="ECO:0007669"/>
    <property type="project" value="InterPro"/>
</dbReference>
<dbReference type="EMBL" id="JABSTV010001245">
    <property type="protein sequence ID" value="KAH7983306.1"/>
    <property type="molecule type" value="Genomic_DNA"/>
</dbReference>
<reference evidence="3" key="2">
    <citation type="submission" date="2021-09" db="EMBL/GenBank/DDBJ databases">
        <authorList>
            <person name="Jia N."/>
            <person name="Wang J."/>
            <person name="Shi W."/>
            <person name="Du L."/>
            <person name="Sun Y."/>
            <person name="Zhan W."/>
            <person name="Jiang J."/>
            <person name="Wang Q."/>
            <person name="Zhang B."/>
            <person name="Ji P."/>
            <person name="Sakyi L.B."/>
            <person name="Cui X."/>
            <person name="Yuan T."/>
            <person name="Jiang B."/>
            <person name="Yang W."/>
            <person name="Lam T.T.-Y."/>
            <person name="Chang Q."/>
            <person name="Ding S."/>
            <person name="Wang X."/>
            <person name="Zhu J."/>
            <person name="Ruan X."/>
            <person name="Zhao L."/>
            <person name="Wei J."/>
            <person name="Que T."/>
            <person name="Du C."/>
            <person name="Cheng J."/>
            <person name="Dai P."/>
            <person name="Han X."/>
            <person name="Huang E."/>
            <person name="Gao Y."/>
            <person name="Liu J."/>
            <person name="Shao H."/>
            <person name="Ye R."/>
            <person name="Li L."/>
            <person name="Wei W."/>
            <person name="Wang X."/>
            <person name="Wang C."/>
            <person name="Huo Q."/>
            <person name="Li W."/>
            <person name="Guo W."/>
            <person name="Chen H."/>
            <person name="Chen S."/>
            <person name="Zhou L."/>
            <person name="Zhou L."/>
            <person name="Ni X."/>
            <person name="Tian J."/>
            <person name="Zhou Y."/>
            <person name="Sheng Y."/>
            <person name="Liu T."/>
            <person name="Pan Y."/>
            <person name="Xia L."/>
            <person name="Li J."/>
            <person name="Zhao F."/>
            <person name="Cao W."/>
        </authorList>
    </citation>
    <scope>NUCLEOTIDE SEQUENCE</scope>
    <source>
        <strain evidence="3">Rsan-2018</strain>
        <tissue evidence="3">Larvae</tissue>
    </source>
</reference>
<evidence type="ECO:0000259" key="2">
    <source>
        <dbReference type="Pfam" id="PF14529"/>
    </source>
</evidence>
<feature type="compositionally biased region" description="Low complexity" evidence="1">
    <location>
        <begin position="55"/>
        <end position="67"/>
    </location>
</feature>
<evidence type="ECO:0000313" key="3">
    <source>
        <dbReference type="EMBL" id="KAH7983306.1"/>
    </source>
</evidence>
<reference evidence="3" key="1">
    <citation type="journal article" date="2020" name="Cell">
        <title>Large-Scale Comparative Analyses of Tick Genomes Elucidate Their Genetic Diversity and Vector Capacities.</title>
        <authorList>
            <consortium name="Tick Genome and Microbiome Consortium (TIGMIC)"/>
            <person name="Jia N."/>
            <person name="Wang J."/>
            <person name="Shi W."/>
            <person name="Du L."/>
            <person name="Sun Y."/>
            <person name="Zhan W."/>
            <person name="Jiang J.F."/>
            <person name="Wang Q."/>
            <person name="Zhang B."/>
            <person name="Ji P."/>
            <person name="Bell-Sakyi L."/>
            <person name="Cui X.M."/>
            <person name="Yuan T.T."/>
            <person name="Jiang B.G."/>
            <person name="Yang W.F."/>
            <person name="Lam T.T."/>
            <person name="Chang Q.C."/>
            <person name="Ding S.J."/>
            <person name="Wang X.J."/>
            <person name="Zhu J.G."/>
            <person name="Ruan X.D."/>
            <person name="Zhao L."/>
            <person name="Wei J.T."/>
            <person name="Ye R.Z."/>
            <person name="Que T.C."/>
            <person name="Du C.H."/>
            <person name="Zhou Y.H."/>
            <person name="Cheng J.X."/>
            <person name="Dai P.F."/>
            <person name="Guo W.B."/>
            <person name="Han X.H."/>
            <person name="Huang E.J."/>
            <person name="Li L.F."/>
            <person name="Wei W."/>
            <person name="Gao Y.C."/>
            <person name="Liu J.Z."/>
            <person name="Shao H.Z."/>
            <person name="Wang X."/>
            <person name="Wang C.C."/>
            <person name="Yang T.C."/>
            <person name="Huo Q.B."/>
            <person name="Li W."/>
            <person name="Chen H.Y."/>
            <person name="Chen S.E."/>
            <person name="Zhou L.G."/>
            <person name="Ni X.B."/>
            <person name="Tian J.H."/>
            <person name="Sheng Y."/>
            <person name="Liu T."/>
            <person name="Pan Y.S."/>
            <person name="Xia L.Y."/>
            <person name="Li J."/>
            <person name="Zhao F."/>
            <person name="Cao W.C."/>
        </authorList>
    </citation>
    <scope>NUCLEOTIDE SEQUENCE</scope>
    <source>
        <strain evidence="3">Rsan-2018</strain>
    </source>
</reference>
<dbReference type="VEuPathDB" id="VectorBase:RSAN_039514"/>
<dbReference type="InterPro" id="IPR036691">
    <property type="entry name" value="Endo/exonu/phosph_ase_sf"/>
</dbReference>
<dbReference type="AlphaFoldDB" id="A0A9D4YN98"/>
<accession>A0A9D4YN98</accession>
<feature type="domain" description="Endonuclease/exonuclease/phosphatase" evidence="2">
    <location>
        <begin position="201"/>
        <end position="282"/>
    </location>
</feature>
<dbReference type="SUPFAM" id="SSF56219">
    <property type="entry name" value="DNase I-like"/>
    <property type="match status" value="1"/>
</dbReference>
<comment type="caution">
    <text evidence="3">The sequence shown here is derived from an EMBL/GenBank/DDBJ whole genome shotgun (WGS) entry which is preliminary data.</text>
</comment>
<organism evidence="3 4">
    <name type="scientific">Rhipicephalus sanguineus</name>
    <name type="common">Brown dog tick</name>
    <name type="synonym">Ixodes sanguineus</name>
    <dbReference type="NCBI Taxonomy" id="34632"/>
    <lineage>
        <taxon>Eukaryota</taxon>
        <taxon>Metazoa</taxon>
        <taxon>Ecdysozoa</taxon>
        <taxon>Arthropoda</taxon>
        <taxon>Chelicerata</taxon>
        <taxon>Arachnida</taxon>
        <taxon>Acari</taxon>
        <taxon>Parasitiformes</taxon>
        <taxon>Ixodida</taxon>
        <taxon>Ixodoidea</taxon>
        <taxon>Ixodidae</taxon>
        <taxon>Rhipicephalinae</taxon>
        <taxon>Rhipicephalus</taxon>
        <taxon>Rhipicephalus</taxon>
    </lineage>
</organism>
<sequence length="418" mass="46617">MAANDAGGLSEVPPKDPPPPDSPRLGRTTGAADATQQALNNQEAIDADENRASGEEAATAETATAATTQIPREGDLAAILAAIIQINGRLGSMNARLEAVESQLATKVASTSVRNRFPSLKKKKEWAERIKDAIAKRRGRLEMSGKDDAETEKQTGNQDSRGTTLLTLTPRRTERRCSYAAPWRLLSMSRRRAGEGLAGSRPLLILCDFNAPHTTWGYKFQSERRKALAKAMEDHEMALLNEPDVTTRRGNSAARDTTPDLTWSLGTLDVTWRNEDVDLGSDLSAPNIGLYWSTARIPDWDNMTKFIQEQEAASEKESEQAERKQTYTEWVRVQKKSLQKFTQEIGTTSQAPYVDARLTNMWAARHSLTLRWKRQRHNRKLAKRIAVLNKQIAEHAAKLCRENWLKTCDGLQGKLSAR</sequence>
<proteinExistence type="predicted"/>
<feature type="compositionally biased region" description="Polar residues" evidence="1">
    <location>
        <begin position="34"/>
        <end position="43"/>
    </location>
</feature>
<feature type="region of interest" description="Disordered" evidence="1">
    <location>
        <begin position="1"/>
        <end position="67"/>
    </location>
</feature>
<protein>
    <recommendedName>
        <fullName evidence="2">Endonuclease/exonuclease/phosphatase domain-containing protein</fullName>
    </recommendedName>
</protein>
<feature type="compositionally biased region" description="Basic and acidic residues" evidence="1">
    <location>
        <begin position="137"/>
        <end position="153"/>
    </location>
</feature>